<dbReference type="Pfam" id="PF00106">
    <property type="entry name" value="adh_short"/>
    <property type="match status" value="1"/>
</dbReference>
<keyword evidence="1" id="KW-0472">Membrane</keyword>
<organism evidence="2 3">
    <name type="scientific">Taxus chinensis</name>
    <name type="common">Chinese yew</name>
    <name type="synonym">Taxus wallichiana var. chinensis</name>
    <dbReference type="NCBI Taxonomy" id="29808"/>
    <lineage>
        <taxon>Eukaryota</taxon>
        <taxon>Viridiplantae</taxon>
        <taxon>Streptophyta</taxon>
        <taxon>Embryophyta</taxon>
        <taxon>Tracheophyta</taxon>
        <taxon>Spermatophyta</taxon>
        <taxon>Pinopsida</taxon>
        <taxon>Pinidae</taxon>
        <taxon>Conifers II</taxon>
        <taxon>Cupressales</taxon>
        <taxon>Taxaceae</taxon>
        <taxon>Taxus</taxon>
    </lineage>
</organism>
<dbReference type="PANTHER" id="PTHR43550">
    <property type="entry name" value="3-KETODIHYDROSPHINGOSINE REDUCTASE"/>
    <property type="match status" value="1"/>
</dbReference>
<evidence type="ECO:0008006" key="4">
    <source>
        <dbReference type="Google" id="ProtNLM"/>
    </source>
</evidence>
<dbReference type="Proteomes" id="UP000824469">
    <property type="component" value="Unassembled WGS sequence"/>
</dbReference>
<evidence type="ECO:0000256" key="1">
    <source>
        <dbReference type="SAM" id="Phobius"/>
    </source>
</evidence>
<dbReference type="PROSITE" id="PS00061">
    <property type="entry name" value="ADH_SHORT"/>
    <property type="match status" value="1"/>
</dbReference>
<sequence>MWKPSPHIRSLQNKHVLVTGGSSGIGLEVAKEAVAQGSYITLIARNPSKLKKAAEEIIQEFHCDKNRINTEVADVRDYEALSAAINESFQWRPVDVLMCNAGVGSVGYLDQISLDCIDAMVDTNLLGTLYTLKVALKFMKERSYKNPSALVLVGSLASLYPLYGGGVYTATKYALKGIAENLRLELLPYNIGVCFACPGYVETPMLTHMEDSVGDPMLAEVAQKVTFYDRSKAKNPKDVAKAILKAVKQGKFFMSSGWDGIMLSLLSAGILPADSFAEALFDMVALIPLKIFGYMMIAYVYAIIWLNHRTKTVLVKPDAEK</sequence>
<proteinExistence type="predicted"/>
<evidence type="ECO:0000313" key="3">
    <source>
        <dbReference type="Proteomes" id="UP000824469"/>
    </source>
</evidence>
<keyword evidence="1" id="KW-0812">Transmembrane</keyword>
<dbReference type="EMBL" id="JAHRHJ020000006">
    <property type="protein sequence ID" value="KAH9313281.1"/>
    <property type="molecule type" value="Genomic_DNA"/>
</dbReference>
<dbReference type="PRINTS" id="PR00081">
    <property type="entry name" value="GDHRDH"/>
</dbReference>
<dbReference type="PANTHER" id="PTHR43550:SF12">
    <property type="entry name" value="3-DEHYDROSPHINGANINE REDUCTASE"/>
    <property type="match status" value="1"/>
</dbReference>
<dbReference type="GO" id="GO:0005789">
    <property type="term" value="C:endoplasmic reticulum membrane"/>
    <property type="evidence" value="ECO:0007669"/>
    <property type="project" value="TreeGrafter"/>
</dbReference>
<dbReference type="GO" id="GO:0030148">
    <property type="term" value="P:sphingolipid biosynthetic process"/>
    <property type="evidence" value="ECO:0007669"/>
    <property type="project" value="TreeGrafter"/>
</dbReference>
<dbReference type="InterPro" id="IPR020904">
    <property type="entry name" value="Sc_DH/Rdtase_CS"/>
</dbReference>
<dbReference type="GO" id="GO:0006666">
    <property type="term" value="P:3-keto-sphinganine metabolic process"/>
    <property type="evidence" value="ECO:0007669"/>
    <property type="project" value="TreeGrafter"/>
</dbReference>
<feature type="transmembrane region" description="Helical" evidence="1">
    <location>
        <begin position="283"/>
        <end position="306"/>
    </location>
</feature>
<evidence type="ECO:0000313" key="2">
    <source>
        <dbReference type="EMBL" id="KAH9313281.1"/>
    </source>
</evidence>
<dbReference type="GO" id="GO:0047560">
    <property type="term" value="F:3-dehydrosphinganine reductase activity"/>
    <property type="evidence" value="ECO:0007669"/>
    <property type="project" value="TreeGrafter"/>
</dbReference>
<keyword evidence="1" id="KW-1133">Transmembrane helix</keyword>
<reference evidence="2 3" key="1">
    <citation type="journal article" date="2021" name="Nat. Plants">
        <title>The Taxus genome provides insights into paclitaxel biosynthesis.</title>
        <authorList>
            <person name="Xiong X."/>
            <person name="Gou J."/>
            <person name="Liao Q."/>
            <person name="Li Y."/>
            <person name="Zhou Q."/>
            <person name="Bi G."/>
            <person name="Li C."/>
            <person name="Du R."/>
            <person name="Wang X."/>
            <person name="Sun T."/>
            <person name="Guo L."/>
            <person name="Liang H."/>
            <person name="Lu P."/>
            <person name="Wu Y."/>
            <person name="Zhang Z."/>
            <person name="Ro D.K."/>
            <person name="Shang Y."/>
            <person name="Huang S."/>
            <person name="Yan J."/>
        </authorList>
    </citation>
    <scope>NUCLEOTIDE SEQUENCE [LARGE SCALE GENOMIC DNA]</scope>
    <source>
        <strain evidence="2">Ta-2019</strain>
    </source>
</reference>
<gene>
    <name evidence="2" type="ORF">KI387_028316</name>
</gene>
<dbReference type="Gene3D" id="3.40.50.720">
    <property type="entry name" value="NAD(P)-binding Rossmann-like Domain"/>
    <property type="match status" value="1"/>
</dbReference>
<name>A0AA38L584_TAXCH</name>
<dbReference type="InterPro" id="IPR002347">
    <property type="entry name" value="SDR_fam"/>
</dbReference>
<keyword evidence="3" id="KW-1185">Reference proteome</keyword>
<protein>
    <recommendedName>
        <fullName evidence="4">3-dehydrosphinganine reductase</fullName>
    </recommendedName>
</protein>
<dbReference type="InterPro" id="IPR036291">
    <property type="entry name" value="NAD(P)-bd_dom_sf"/>
</dbReference>
<dbReference type="OMA" id="IRISMIC"/>
<comment type="caution">
    <text evidence="2">The sequence shown here is derived from an EMBL/GenBank/DDBJ whole genome shotgun (WGS) entry which is preliminary data.</text>
</comment>
<dbReference type="AlphaFoldDB" id="A0AA38L584"/>
<accession>A0AA38L584</accession>
<dbReference type="SUPFAM" id="SSF51735">
    <property type="entry name" value="NAD(P)-binding Rossmann-fold domains"/>
    <property type="match status" value="1"/>
</dbReference>